<dbReference type="RefSeq" id="WP_382423448.1">
    <property type="nucleotide sequence ID" value="NZ_JBHSCW010000010.1"/>
</dbReference>
<dbReference type="Gene3D" id="3.40.190.10">
    <property type="entry name" value="Periplasmic binding protein-like II"/>
    <property type="match status" value="1"/>
</dbReference>
<dbReference type="InterPro" id="IPR010093">
    <property type="entry name" value="SinI_DNA-bd"/>
</dbReference>
<dbReference type="SUPFAM" id="SSF53850">
    <property type="entry name" value="Periplasmic binding protein-like II"/>
    <property type="match status" value="1"/>
</dbReference>
<feature type="domain" description="PBP" evidence="1">
    <location>
        <begin position="80"/>
        <end position="265"/>
    </location>
</feature>
<protein>
    <submittedName>
        <fullName evidence="3">Substrate-binding domain-containing protein</fullName>
    </submittedName>
</protein>
<evidence type="ECO:0000259" key="1">
    <source>
        <dbReference type="Pfam" id="PF12727"/>
    </source>
</evidence>
<dbReference type="Pfam" id="PF12728">
    <property type="entry name" value="HTH_17"/>
    <property type="match status" value="1"/>
</dbReference>
<dbReference type="SUPFAM" id="SSF46955">
    <property type="entry name" value="Putative DNA-binding domain"/>
    <property type="match status" value="1"/>
</dbReference>
<dbReference type="PANTHER" id="PTHR38431">
    <property type="entry name" value="BLL2305 PROTEIN"/>
    <property type="match status" value="1"/>
</dbReference>
<dbReference type="Proteomes" id="UP001595799">
    <property type="component" value="Unassembled WGS sequence"/>
</dbReference>
<reference evidence="4" key="1">
    <citation type="journal article" date="2019" name="Int. J. Syst. Evol. Microbiol.">
        <title>The Global Catalogue of Microorganisms (GCM) 10K type strain sequencing project: providing services to taxonomists for standard genome sequencing and annotation.</title>
        <authorList>
            <consortium name="The Broad Institute Genomics Platform"/>
            <consortium name="The Broad Institute Genome Sequencing Center for Infectious Disease"/>
            <person name="Wu L."/>
            <person name="Ma J."/>
        </authorList>
    </citation>
    <scope>NUCLEOTIDE SEQUENCE [LARGE SCALE GENOMIC DNA]</scope>
    <source>
        <strain evidence="4">CECT 8472</strain>
    </source>
</reference>
<evidence type="ECO:0000259" key="2">
    <source>
        <dbReference type="Pfam" id="PF12728"/>
    </source>
</evidence>
<dbReference type="EMBL" id="JBHSCW010000010">
    <property type="protein sequence ID" value="MFC4353074.1"/>
    <property type="molecule type" value="Genomic_DNA"/>
</dbReference>
<dbReference type="NCBIfam" id="TIGR01764">
    <property type="entry name" value="excise"/>
    <property type="match status" value="1"/>
</dbReference>
<dbReference type="InterPro" id="IPR041657">
    <property type="entry name" value="HTH_17"/>
</dbReference>
<feature type="domain" description="Helix-turn-helix" evidence="2">
    <location>
        <begin position="3"/>
        <end position="52"/>
    </location>
</feature>
<dbReference type="Pfam" id="PF12727">
    <property type="entry name" value="PBP_like"/>
    <property type="match status" value="1"/>
</dbReference>
<name>A0ABV8URD0_9PROT</name>
<evidence type="ECO:0000313" key="4">
    <source>
        <dbReference type="Proteomes" id="UP001595799"/>
    </source>
</evidence>
<dbReference type="InterPro" id="IPR024370">
    <property type="entry name" value="PBP_domain"/>
</dbReference>
<organism evidence="3 4">
    <name type="scientific">Fodinicurvata halophila</name>
    <dbReference type="NCBI Taxonomy" id="1419723"/>
    <lineage>
        <taxon>Bacteria</taxon>
        <taxon>Pseudomonadati</taxon>
        <taxon>Pseudomonadota</taxon>
        <taxon>Alphaproteobacteria</taxon>
        <taxon>Rhodospirillales</taxon>
        <taxon>Rhodovibrionaceae</taxon>
        <taxon>Fodinicurvata</taxon>
    </lineage>
</organism>
<proteinExistence type="predicted"/>
<dbReference type="InterPro" id="IPR009061">
    <property type="entry name" value="DNA-bd_dom_put_sf"/>
</dbReference>
<dbReference type="PANTHER" id="PTHR38431:SF1">
    <property type="entry name" value="BLL2305 PROTEIN"/>
    <property type="match status" value="1"/>
</dbReference>
<comment type="caution">
    <text evidence="3">The sequence shown here is derived from an EMBL/GenBank/DDBJ whole genome shotgun (WGS) entry which is preliminary data.</text>
</comment>
<keyword evidence="4" id="KW-1185">Reference proteome</keyword>
<gene>
    <name evidence="3" type="ORF">ACFOW6_16110</name>
</gene>
<accession>A0ABV8URD0</accession>
<evidence type="ECO:0000313" key="3">
    <source>
        <dbReference type="EMBL" id="MFC4353074.1"/>
    </source>
</evidence>
<sequence length="292" mass="32319">MDLMTTAEVADYLRLKERTVYEMASRRQIPCTRATGKLLFSRKLIERWVEGRTELPLGYDAAPPPIYAGSSDPLLEWALRESGSGLAVLANGSRNGLEHLAQGQAVMAGLHIRDPNGGSYNVETVRREIPYPDVVAIRWAEREQGLLVAPGNPLGIQSLEDLPGRQPRILLRPEGTGSRALFDALIQEHGLEQAALNLLVREAPTEGDLATEIAEDEADCGLGIAAVAGRYGLDFIPLDIREAFDLVMRRRDYFEAPVQKLFAIARSEAFLKRAESYRGYDLQRLGEVTYNG</sequence>